<evidence type="ECO:0000313" key="3">
    <source>
        <dbReference type="Proteomes" id="UP001221142"/>
    </source>
</evidence>
<feature type="region of interest" description="Disordered" evidence="1">
    <location>
        <begin position="1"/>
        <end position="72"/>
    </location>
</feature>
<reference evidence="2" key="1">
    <citation type="submission" date="2023-03" db="EMBL/GenBank/DDBJ databases">
        <title>Massive genome expansion in bonnet fungi (Mycena s.s.) driven by repeated elements and novel gene families across ecological guilds.</title>
        <authorList>
            <consortium name="Lawrence Berkeley National Laboratory"/>
            <person name="Harder C.B."/>
            <person name="Miyauchi S."/>
            <person name="Viragh M."/>
            <person name="Kuo A."/>
            <person name="Thoen E."/>
            <person name="Andreopoulos B."/>
            <person name="Lu D."/>
            <person name="Skrede I."/>
            <person name="Drula E."/>
            <person name="Henrissat B."/>
            <person name="Morin E."/>
            <person name="Kohler A."/>
            <person name="Barry K."/>
            <person name="LaButti K."/>
            <person name="Morin E."/>
            <person name="Salamov A."/>
            <person name="Lipzen A."/>
            <person name="Mereny Z."/>
            <person name="Hegedus B."/>
            <person name="Baldrian P."/>
            <person name="Stursova M."/>
            <person name="Weitz H."/>
            <person name="Taylor A."/>
            <person name="Grigoriev I.V."/>
            <person name="Nagy L.G."/>
            <person name="Martin F."/>
            <person name="Kauserud H."/>
        </authorList>
    </citation>
    <scope>NUCLEOTIDE SEQUENCE</scope>
    <source>
        <strain evidence="2">9284</strain>
    </source>
</reference>
<evidence type="ECO:0000313" key="2">
    <source>
        <dbReference type="EMBL" id="KAJ7634883.1"/>
    </source>
</evidence>
<feature type="compositionally biased region" description="Polar residues" evidence="1">
    <location>
        <begin position="36"/>
        <end position="57"/>
    </location>
</feature>
<feature type="compositionally biased region" description="Basic and acidic residues" evidence="1">
    <location>
        <begin position="58"/>
        <end position="72"/>
    </location>
</feature>
<evidence type="ECO:0000256" key="1">
    <source>
        <dbReference type="SAM" id="MobiDB-lite"/>
    </source>
</evidence>
<organism evidence="2 3">
    <name type="scientific">Roridomyces roridus</name>
    <dbReference type="NCBI Taxonomy" id="1738132"/>
    <lineage>
        <taxon>Eukaryota</taxon>
        <taxon>Fungi</taxon>
        <taxon>Dikarya</taxon>
        <taxon>Basidiomycota</taxon>
        <taxon>Agaricomycotina</taxon>
        <taxon>Agaricomycetes</taxon>
        <taxon>Agaricomycetidae</taxon>
        <taxon>Agaricales</taxon>
        <taxon>Marasmiineae</taxon>
        <taxon>Mycenaceae</taxon>
        <taxon>Roridomyces</taxon>
    </lineage>
</organism>
<gene>
    <name evidence="2" type="ORF">FB45DRAFT_476564</name>
</gene>
<comment type="caution">
    <text evidence="2">The sequence shown here is derived from an EMBL/GenBank/DDBJ whole genome shotgun (WGS) entry which is preliminary data.</text>
</comment>
<name>A0AAD7FRC5_9AGAR</name>
<accession>A0AAD7FRC5</accession>
<proteinExistence type="predicted"/>
<protein>
    <submittedName>
        <fullName evidence="2">Uncharacterized protein</fullName>
    </submittedName>
</protein>
<dbReference type="Proteomes" id="UP001221142">
    <property type="component" value="Unassembled WGS sequence"/>
</dbReference>
<keyword evidence="3" id="KW-1185">Reference proteome</keyword>
<dbReference type="EMBL" id="JARKIF010000007">
    <property type="protein sequence ID" value="KAJ7634883.1"/>
    <property type="molecule type" value="Genomic_DNA"/>
</dbReference>
<sequence length="176" mass="19609">MIQSRDSDRPARTRTAPLTADLAVVPLVPRREDDSTSTAVSGTSDSAKSDALTSATSHDSERELEPSVSERRVAQLRQEQADLIRKLPTPEQCRAEVDAWQETNHFDSDSEEELTLEQFREQCDRASNVVRNKIRASRQQYDVWHKSLTNAERAVIAVISEADAKACSLAAEADGW</sequence>
<feature type="compositionally biased region" description="Basic and acidic residues" evidence="1">
    <location>
        <begin position="1"/>
        <end position="11"/>
    </location>
</feature>
<dbReference type="AlphaFoldDB" id="A0AAD7FRC5"/>